<evidence type="ECO:0000256" key="2">
    <source>
        <dbReference type="ARBA" id="ARBA00022763"/>
    </source>
</evidence>
<gene>
    <name evidence="8" type="ORF">CDQ84_08150</name>
</gene>
<reference evidence="8 9" key="1">
    <citation type="submission" date="2017-06" db="EMBL/GenBank/DDBJ databases">
        <title>Investigating the central metabolism of Clostridium thermosuccinogenes.</title>
        <authorList>
            <person name="Koendjbiharie J.G."/>
            <person name="van Kranenburg R."/>
        </authorList>
    </citation>
    <scope>NUCLEOTIDE SEQUENCE [LARGE SCALE GENOMIC DNA]</scope>
    <source>
        <strain evidence="8 9">DSM 5806</strain>
    </source>
</reference>
<keyword evidence="4" id="KW-0267">Excision nuclease</keyword>
<dbReference type="SUPFAM" id="SSF46600">
    <property type="entry name" value="C-terminal UvrC-binding domain of UvrB"/>
    <property type="match status" value="1"/>
</dbReference>
<comment type="caution">
    <text evidence="8">The sequence shown here is derived from an EMBL/GenBank/DDBJ whole genome shotgun (WGS) entry which is preliminary data.</text>
</comment>
<dbReference type="GO" id="GO:0009380">
    <property type="term" value="C:excinuclease repair complex"/>
    <property type="evidence" value="ECO:0007669"/>
    <property type="project" value="TreeGrafter"/>
</dbReference>
<dbReference type="InterPro" id="IPR050066">
    <property type="entry name" value="UvrABC_protein_C"/>
</dbReference>
<evidence type="ECO:0000313" key="8">
    <source>
        <dbReference type="EMBL" id="PNT99544.1"/>
    </source>
</evidence>
<dbReference type="InterPro" id="IPR035901">
    <property type="entry name" value="GIY-YIG_endonuc_sf"/>
</dbReference>
<dbReference type="InterPro" id="IPR036876">
    <property type="entry name" value="UVR_dom_sf"/>
</dbReference>
<dbReference type="GO" id="GO:0006289">
    <property type="term" value="P:nucleotide-excision repair"/>
    <property type="evidence" value="ECO:0007669"/>
    <property type="project" value="InterPro"/>
</dbReference>
<dbReference type="SMART" id="SM00465">
    <property type="entry name" value="GIYc"/>
    <property type="match status" value="1"/>
</dbReference>
<dbReference type="CDD" id="cd10434">
    <property type="entry name" value="GIY-YIG_UvrC_Cho"/>
    <property type="match status" value="1"/>
</dbReference>
<keyword evidence="5" id="KW-0234">DNA repair</keyword>
<keyword evidence="2" id="KW-0227">DNA damage</keyword>
<dbReference type="PANTHER" id="PTHR30562:SF1">
    <property type="entry name" value="UVRABC SYSTEM PROTEIN C"/>
    <property type="match status" value="1"/>
</dbReference>
<dbReference type="AlphaFoldDB" id="A0A2K2FL84"/>
<proteinExistence type="predicted"/>
<keyword evidence="9" id="KW-1185">Reference proteome</keyword>
<evidence type="ECO:0000313" key="9">
    <source>
        <dbReference type="Proteomes" id="UP000236151"/>
    </source>
</evidence>
<evidence type="ECO:0000256" key="4">
    <source>
        <dbReference type="ARBA" id="ARBA00022881"/>
    </source>
</evidence>
<evidence type="ECO:0000256" key="1">
    <source>
        <dbReference type="ARBA" id="ARBA00022490"/>
    </source>
</evidence>
<dbReference type="PROSITE" id="PS50151">
    <property type="entry name" value="UVR"/>
    <property type="match status" value="1"/>
</dbReference>
<protein>
    <recommendedName>
        <fullName evidence="10">Excinuclease ABC subunit C</fullName>
    </recommendedName>
</protein>
<accession>A0A2K2FL84</accession>
<dbReference type="PANTHER" id="PTHR30562">
    <property type="entry name" value="UVRC/OXIDOREDUCTASE"/>
    <property type="match status" value="1"/>
</dbReference>
<feature type="domain" description="UVR" evidence="6">
    <location>
        <begin position="219"/>
        <end position="254"/>
    </location>
</feature>
<dbReference type="Gene3D" id="4.10.860.10">
    <property type="entry name" value="UVR domain"/>
    <property type="match status" value="1"/>
</dbReference>
<name>A0A2K2FL84_9CLOT</name>
<dbReference type="Pfam" id="PF01541">
    <property type="entry name" value="GIY-YIG"/>
    <property type="match status" value="1"/>
</dbReference>
<dbReference type="InterPro" id="IPR000305">
    <property type="entry name" value="GIY-YIG_endonuc"/>
</dbReference>
<keyword evidence="3" id="KW-0228">DNA excision</keyword>
<dbReference type="FunFam" id="3.40.1440.10:FF:000001">
    <property type="entry name" value="UvrABC system protein C"/>
    <property type="match status" value="1"/>
</dbReference>
<dbReference type="InterPro" id="IPR047296">
    <property type="entry name" value="GIY-YIG_UvrC_Cho"/>
</dbReference>
<evidence type="ECO:0000259" key="6">
    <source>
        <dbReference type="PROSITE" id="PS50151"/>
    </source>
</evidence>
<evidence type="ECO:0000256" key="5">
    <source>
        <dbReference type="ARBA" id="ARBA00023204"/>
    </source>
</evidence>
<evidence type="ECO:0000256" key="3">
    <source>
        <dbReference type="ARBA" id="ARBA00022769"/>
    </source>
</evidence>
<feature type="domain" description="GIY-YIG" evidence="7">
    <location>
        <begin position="30"/>
        <end position="109"/>
    </location>
</feature>
<dbReference type="GO" id="GO:0004518">
    <property type="term" value="F:nuclease activity"/>
    <property type="evidence" value="ECO:0007669"/>
    <property type="project" value="UniProtKB-KW"/>
</dbReference>
<dbReference type="SUPFAM" id="SSF82771">
    <property type="entry name" value="GIY-YIG endonuclease"/>
    <property type="match status" value="1"/>
</dbReference>
<dbReference type="Pfam" id="PF02151">
    <property type="entry name" value="UVR"/>
    <property type="match status" value="1"/>
</dbReference>
<keyword evidence="1" id="KW-0963">Cytoplasm</keyword>
<dbReference type="Gene3D" id="3.40.1440.10">
    <property type="entry name" value="GIY-YIG endonuclease"/>
    <property type="match status" value="1"/>
</dbReference>
<evidence type="ECO:0000259" key="7">
    <source>
        <dbReference type="PROSITE" id="PS50164"/>
    </source>
</evidence>
<dbReference type="PROSITE" id="PS50164">
    <property type="entry name" value="GIY_YIG"/>
    <property type="match status" value="1"/>
</dbReference>
<dbReference type="InterPro" id="IPR001943">
    <property type="entry name" value="UVR_dom"/>
</dbReference>
<evidence type="ECO:0008006" key="10">
    <source>
        <dbReference type="Google" id="ProtNLM"/>
    </source>
</evidence>
<organism evidence="8 9">
    <name type="scientific">Clostridium thermosuccinogenes</name>
    <dbReference type="NCBI Taxonomy" id="84032"/>
    <lineage>
        <taxon>Bacteria</taxon>
        <taxon>Bacillati</taxon>
        <taxon>Bacillota</taxon>
        <taxon>Clostridia</taxon>
        <taxon>Eubacteriales</taxon>
        <taxon>Clostridiaceae</taxon>
        <taxon>Clostridium</taxon>
    </lineage>
</organism>
<dbReference type="Proteomes" id="UP000236151">
    <property type="component" value="Unassembled WGS sequence"/>
</dbReference>
<dbReference type="EMBL" id="NIOJ01000017">
    <property type="protein sequence ID" value="PNT99544.1"/>
    <property type="molecule type" value="Genomic_DNA"/>
</dbReference>
<sequence>MIFIMLLQRKICMKRTSAMDLIEQVKLFPPKPGVYIMKDSLGNIIYVGKAKKLKNRVIQYFYNQRDRSPKINALVENIHSIEYILTDTELEAFITECRLIKEIKPKYNSQLKNDRRYTYIKISMSERFPRVSVAAEKDDDGSLFFGPYTSLSSVERVVSFIKECYPIRKCSRMPSAGKSSGCLNYSLGICMGACRKDADHDAYRKCIENIVLFLEGKDNSVVESIKEKISQAADRLDFEKAAKYRDDLRAIRHVLSKQMLIESSSKRRNIIAIEPTGKSSLKIFLFKGNRLMGAESFFMESADKEDVLEYLKSIILKGFKNSGLCVGGVLSRQEIDEAQIIYSYLRKNKNNIMSFWIPSSWLVEGNPRLRTGLCKIADRILVTEHA</sequence>